<organism evidence="12 13">
    <name type="scientific">Luteibacter yeojuensis</name>
    <dbReference type="NCBI Taxonomy" id="345309"/>
    <lineage>
        <taxon>Bacteria</taxon>
        <taxon>Pseudomonadati</taxon>
        <taxon>Pseudomonadota</taxon>
        <taxon>Gammaproteobacteria</taxon>
        <taxon>Lysobacterales</taxon>
        <taxon>Rhodanobacteraceae</taxon>
        <taxon>Luteibacter</taxon>
    </lineage>
</organism>
<dbReference type="PANTHER" id="PTHR38831">
    <property type="entry name" value="TYPE II SECRETION SYSTEM PROTEIN K"/>
    <property type="match status" value="1"/>
</dbReference>
<evidence type="ECO:0000256" key="8">
    <source>
        <dbReference type="ARBA" id="ARBA00022989"/>
    </source>
</evidence>
<evidence type="ECO:0000256" key="5">
    <source>
        <dbReference type="ARBA" id="ARBA00022519"/>
    </source>
</evidence>
<evidence type="ECO:0000256" key="9">
    <source>
        <dbReference type="ARBA" id="ARBA00023136"/>
    </source>
</evidence>
<evidence type="ECO:0000259" key="11">
    <source>
        <dbReference type="Pfam" id="PF21687"/>
    </source>
</evidence>
<evidence type="ECO:0000256" key="3">
    <source>
        <dbReference type="ARBA" id="ARBA00022448"/>
    </source>
</evidence>
<comment type="similarity">
    <text evidence="2">Belongs to the GSP K family.</text>
</comment>
<dbReference type="PATRIC" id="fig|345309.4.peg.1411"/>
<keyword evidence="4" id="KW-1003">Cell membrane</keyword>
<protein>
    <recommendedName>
        <fullName evidence="11">T2SS protein K first SAM-like domain-containing protein</fullName>
    </recommendedName>
</protein>
<keyword evidence="6 10" id="KW-0812">Transmembrane</keyword>
<dbReference type="InterPro" id="IPR049031">
    <property type="entry name" value="T2SSK_SAM-like_1st"/>
</dbReference>
<evidence type="ECO:0000256" key="10">
    <source>
        <dbReference type="SAM" id="Phobius"/>
    </source>
</evidence>
<feature type="domain" description="T2SS protein K first SAM-like" evidence="11">
    <location>
        <begin position="133"/>
        <end position="221"/>
    </location>
</feature>
<keyword evidence="5" id="KW-0997">Cell inner membrane</keyword>
<evidence type="ECO:0000313" key="12">
    <source>
        <dbReference type="EMBL" id="KJV33764.1"/>
    </source>
</evidence>
<dbReference type="InterPro" id="IPR005628">
    <property type="entry name" value="GspK"/>
</dbReference>
<keyword evidence="3" id="KW-0813">Transport</keyword>
<comment type="subcellular location">
    <subcellularLocation>
        <location evidence="1">Cell inner membrane</location>
    </subcellularLocation>
</comment>
<dbReference type="AlphaFoldDB" id="A0A0F3KUH3"/>
<dbReference type="PANTHER" id="PTHR38831:SF2">
    <property type="entry name" value="TYPE II SECRETION SYSTEM PROTEIN K"/>
    <property type="match status" value="1"/>
</dbReference>
<dbReference type="Pfam" id="PF21687">
    <property type="entry name" value="T2SSK_1st"/>
    <property type="match status" value="1"/>
</dbReference>
<comment type="caution">
    <text evidence="12">The sequence shown here is derived from an EMBL/GenBank/DDBJ whole genome shotgun (WGS) entry which is preliminary data.</text>
</comment>
<dbReference type="EMBL" id="JZRB01000021">
    <property type="protein sequence ID" value="KJV33764.1"/>
    <property type="molecule type" value="Genomic_DNA"/>
</dbReference>
<proteinExistence type="inferred from homology"/>
<keyword evidence="8 10" id="KW-1133">Transmembrane helix</keyword>
<feature type="transmembrane region" description="Helical" evidence="10">
    <location>
        <begin position="29"/>
        <end position="52"/>
    </location>
</feature>
<evidence type="ECO:0000256" key="1">
    <source>
        <dbReference type="ARBA" id="ARBA00004533"/>
    </source>
</evidence>
<keyword evidence="7" id="KW-0653">Protein transport</keyword>
<keyword evidence="13" id="KW-1185">Reference proteome</keyword>
<accession>A0A0F3KUH3</accession>
<dbReference type="GO" id="GO:0009306">
    <property type="term" value="P:protein secretion"/>
    <property type="evidence" value="ECO:0007669"/>
    <property type="project" value="InterPro"/>
</dbReference>
<reference evidence="12 13" key="1">
    <citation type="submission" date="2015-03" db="EMBL/GenBank/DDBJ databases">
        <title>Draft genome sequence of Luteibacter yeojuensis strain SU11.</title>
        <authorList>
            <person name="Sulaiman J."/>
            <person name="Priya K."/>
            <person name="Chan K.-G."/>
        </authorList>
    </citation>
    <scope>NUCLEOTIDE SEQUENCE [LARGE SCALE GENOMIC DNA]</scope>
    <source>
        <strain evidence="12 13">SU11</strain>
    </source>
</reference>
<dbReference type="InterPro" id="IPR038072">
    <property type="entry name" value="GspK_central_sf"/>
</dbReference>
<sequence>MAGPGGGECARGHRPAAGYRRMNRPQRGVALLVVLWACTLLAIVVGGFASIARVEALQTRFTLAQQRARYAAEAGIMQAIAATDARRRQAVLAPTEATPPARLPGDGRALALDFEDMHVAVGIVDETGKVDINRADSRTLEALFLAAGCGAPRAAALKDQVERWRGPVPGPVGDDGAPRAIARPAATAGRYVSFAAIEELQALPGMDAELFVRIAPAVTVWSGQTAPEPRFAPLLALATLRGVDLAQARAIVMARDSAPPGTVLHDLPGGISLGDPLPGNAFTFSAAADDGHGGRATVEATVVFALAASERVPGQPLYTIVRWRDGPAS</sequence>
<keyword evidence="9 10" id="KW-0472">Membrane</keyword>
<dbReference type="Proteomes" id="UP000033651">
    <property type="component" value="Unassembled WGS sequence"/>
</dbReference>
<evidence type="ECO:0000256" key="4">
    <source>
        <dbReference type="ARBA" id="ARBA00022475"/>
    </source>
</evidence>
<evidence type="ECO:0000256" key="7">
    <source>
        <dbReference type="ARBA" id="ARBA00022927"/>
    </source>
</evidence>
<name>A0A0F3KUH3_9GAMM</name>
<gene>
    <name evidence="12" type="ORF">VI08_10370</name>
</gene>
<evidence type="ECO:0000313" key="13">
    <source>
        <dbReference type="Proteomes" id="UP000033651"/>
    </source>
</evidence>
<evidence type="ECO:0000256" key="2">
    <source>
        <dbReference type="ARBA" id="ARBA00007246"/>
    </source>
</evidence>
<dbReference type="SUPFAM" id="SSF158544">
    <property type="entry name" value="GspK insert domain-like"/>
    <property type="match status" value="1"/>
</dbReference>
<evidence type="ECO:0000256" key="6">
    <source>
        <dbReference type="ARBA" id="ARBA00022692"/>
    </source>
</evidence>
<dbReference type="GO" id="GO:0016020">
    <property type="term" value="C:membrane"/>
    <property type="evidence" value="ECO:0007669"/>
    <property type="project" value="InterPro"/>
</dbReference>